<proteinExistence type="predicted"/>
<evidence type="ECO:0000256" key="1">
    <source>
        <dbReference type="SAM" id="MobiDB-lite"/>
    </source>
</evidence>
<feature type="non-terminal residue" evidence="2">
    <location>
        <position position="196"/>
    </location>
</feature>
<keyword evidence="3" id="KW-1185">Reference proteome</keyword>
<sequence length="196" mass="20650">MGLACPRSQGESIKGREEGLESGLIATPPPPLSPSHRDLPLLSLSRSAQHHHHSPSLSPTDTMVKRDPRLIAAALELETTAAAARAAAAAERAAATTAAAAARAAVAADIFGEDHREVVLALPAPPRPLFEPSRAATVEPGENPKWPAPLYVAAVTPLRLSLPRVSDEIDIASVLLPCTTKPFDWNAMIHSMVLLP</sequence>
<feature type="region of interest" description="Disordered" evidence="1">
    <location>
        <begin position="1"/>
        <end position="39"/>
    </location>
</feature>
<protein>
    <submittedName>
        <fullName evidence="2">Uncharacterized protein</fullName>
    </submittedName>
</protein>
<accession>A0AAP0C4Q4</accession>
<dbReference type="Proteomes" id="UP001408789">
    <property type="component" value="Unassembled WGS sequence"/>
</dbReference>
<gene>
    <name evidence="2" type="ORF">SSX86_031625</name>
</gene>
<reference evidence="2 3" key="1">
    <citation type="submission" date="2024-04" db="EMBL/GenBank/DDBJ databases">
        <title>The reference genome of an endangered Asteraceae, Deinandra increscens subsp. villosa, native to the Central Coast of California.</title>
        <authorList>
            <person name="Guilliams M."/>
            <person name="Hasenstab-Lehman K."/>
            <person name="Meyer R."/>
            <person name="Mcevoy S."/>
        </authorList>
    </citation>
    <scope>NUCLEOTIDE SEQUENCE [LARGE SCALE GENOMIC DNA]</scope>
    <source>
        <tissue evidence="2">Leaf</tissue>
    </source>
</reference>
<evidence type="ECO:0000313" key="2">
    <source>
        <dbReference type="EMBL" id="KAK9049405.1"/>
    </source>
</evidence>
<dbReference type="AlphaFoldDB" id="A0AAP0C4Q4"/>
<comment type="caution">
    <text evidence="2">The sequence shown here is derived from an EMBL/GenBank/DDBJ whole genome shotgun (WGS) entry which is preliminary data.</text>
</comment>
<organism evidence="2 3">
    <name type="scientific">Deinandra increscens subsp. villosa</name>
    <dbReference type="NCBI Taxonomy" id="3103831"/>
    <lineage>
        <taxon>Eukaryota</taxon>
        <taxon>Viridiplantae</taxon>
        <taxon>Streptophyta</taxon>
        <taxon>Embryophyta</taxon>
        <taxon>Tracheophyta</taxon>
        <taxon>Spermatophyta</taxon>
        <taxon>Magnoliopsida</taxon>
        <taxon>eudicotyledons</taxon>
        <taxon>Gunneridae</taxon>
        <taxon>Pentapetalae</taxon>
        <taxon>asterids</taxon>
        <taxon>campanulids</taxon>
        <taxon>Asterales</taxon>
        <taxon>Asteraceae</taxon>
        <taxon>Asteroideae</taxon>
        <taxon>Heliantheae alliance</taxon>
        <taxon>Madieae</taxon>
        <taxon>Madiinae</taxon>
        <taxon>Deinandra</taxon>
    </lineage>
</organism>
<name>A0AAP0C4Q4_9ASTR</name>
<evidence type="ECO:0000313" key="3">
    <source>
        <dbReference type="Proteomes" id="UP001408789"/>
    </source>
</evidence>
<dbReference type="EMBL" id="JBCNJP010006810">
    <property type="protein sequence ID" value="KAK9049405.1"/>
    <property type="molecule type" value="Genomic_DNA"/>
</dbReference>